<gene>
    <name evidence="1" type="ORF">ACO22_07394</name>
</gene>
<evidence type="ECO:0000313" key="1">
    <source>
        <dbReference type="EMBL" id="ODH13305.1"/>
    </source>
</evidence>
<evidence type="ECO:0000313" key="2">
    <source>
        <dbReference type="Proteomes" id="UP000242814"/>
    </source>
</evidence>
<comment type="caution">
    <text evidence="1">The sequence shown here is derived from an EMBL/GenBank/DDBJ whole genome shotgun (WGS) entry which is preliminary data.</text>
</comment>
<dbReference type="AlphaFoldDB" id="A0A1D2J4X1"/>
<organism evidence="1 2">
    <name type="scientific">Paracoccidioides brasiliensis</name>
    <dbReference type="NCBI Taxonomy" id="121759"/>
    <lineage>
        <taxon>Eukaryota</taxon>
        <taxon>Fungi</taxon>
        <taxon>Dikarya</taxon>
        <taxon>Ascomycota</taxon>
        <taxon>Pezizomycotina</taxon>
        <taxon>Eurotiomycetes</taxon>
        <taxon>Eurotiomycetidae</taxon>
        <taxon>Onygenales</taxon>
        <taxon>Ajellomycetaceae</taxon>
        <taxon>Paracoccidioides</taxon>
    </lineage>
</organism>
<sequence length="49" mass="5578">MQRINVFPVQETLLQYPCFFSIDSARDCSSEVLSAVRRWKLVGSISGRS</sequence>
<name>A0A1D2J4X1_PARBR</name>
<dbReference type="Proteomes" id="UP000242814">
    <property type="component" value="Unassembled WGS sequence"/>
</dbReference>
<accession>A0A1D2J4X1</accession>
<reference evidence="1 2" key="1">
    <citation type="submission" date="2016-06" db="EMBL/GenBank/DDBJ databases">
        <authorList>
            <person name="Kjaerup R.B."/>
            <person name="Dalgaard T.S."/>
            <person name="Juul-Madsen H.R."/>
        </authorList>
    </citation>
    <scope>NUCLEOTIDE SEQUENCE [LARGE SCALE GENOMIC DNA]</scope>
    <source>
        <strain evidence="1 2">Pb300</strain>
    </source>
</reference>
<proteinExistence type="predicted"/>
<dbReference type="EMBL" id="LZYO01000521">
    <property type="protein sequence ID" value="ODH13305.1"/>
    <property type="molecule type" value="Genomic_DNA"/>
</dbReference>
<protein>
    <submittedName>
        <fullName evidence="1">Uncharacterized protein</fullName>
    </submittedName>
</protein>